<accession>A0A2X2BKW2</accession>
<feature type="domain" description="DUF7424" evidence="1">
    <location>
        <begin position="20"/>
        <end position="216"/>
    </location>
</feature>
<dbReference type="Pfam" id="PF24199">
    <property type="entry name" value="DUF7424"/>
    <property type="match status" value="1"/>
</dbReference>
<sequence>MKKIFMVAVISSLLVGCKVDLETKINTDNLLSSEQNIVKGNINFEVSSCNDFEDSRKESKSLIELKNKVPEIFRDAEYVECYKQKLNSFAHFSIPVGVGKVEDGQNTVDTDLMVFSYKEILAGVYASEGVIKRIKQAEKNSHQKMDFSISIILMPGNVKMDKVVALGVTFTGDTSKNDPVLIGRIKFGNKPLTFKLSDVSVNQLMQYGMVPFLVTPEYFTLYK</sequence>
<protein>
    <recommendedName>
        <fullName evidence="1">DUF7424 domain-containing protein</fullName>
    </recommendedName>
</protein>
<dbReference type="RefSeq" id="WP_049257425.1">
    <property type="nucleotide sequence ID" value="NZ_CAXOHV010000004.1"/>
</dbReference>
<reference evidence="2 3" key="1">
    <citation type="submission" date="2018-06" db="EMBL/GenBank/DDBJ databases">
        <authorList>
            <consortium name="Pathogen Informatics"/>
            <person name="Doyle S."/>
        </authorList>
    </citation>
    <scope>NUCLEOTIDE SEQUENCE [LARGE SCALE GENOMIC DNA]</scope>
    <source>
        <strain evidence="2 3">NCTC10975</strain>
    </source>
</reference>
<dbReference type="InterPro" id="IPR055847">
    <property type="entry name" value="DUF7424"/>
</dbReference>
<name>A0A2X2BKW2_PROMI</name>
<dbReference type="EMBL" id="UAUE01000001">
    <property type="protein sequence ID" value="SPY93836.1"/>
    <property type="molecule type" value="Genomic_DNA"/>
</dbReference>
<evidence type="ECO:0000259" key="1">
    <source>
        <dbReference type="Pfam" id="PF24199"/>
    </source>
</evidence>
<dbReference type="Proteomes" id="UP000251485">
    <property type="component" value="Unassembled WGS sequence"/>
</dbReference>
<organism evidence="2 3">
    <name type="scientific">Proteus mirabilis</name>
    <dbReference type="NCBI Taxonomy" id="584"/>
    <lineage>
        <taxon>Bacteria</taxon>
        <taxon>Pseudomonadati</taxon>
        <taxon>Pseudomonadota</taxon>
        <taxon>Gammaproteobacteria</taxon>
        <taxon>Enterobacterales</taxon>
        <taxon>Morganellaceae</taxon>
        <taxon>Proteus</taxon>
    </lineage>
</organism>
<gene>
    <name evidence="2" type="ORF">NCTC10975_00161</name>
</gene>
<dbReference type="PROSITE" id="PS51257">
    <property type="entry name" value="PROKAR_LIPOPROTEIN"/>
    <property type="match status" value="1"/>
</dbReference>
<evidence type="ECO:0000313" key="3">
    <source>
        <dbReference type="Proteomes" id="UP000251485"/>
    </source>
</evidence>
<evidence type="ECO:0000313" key="2">
    <source>
        <dbReference type="EMBL" id="SPY93836.1"/>
    </source>
</evidence>
<dbReference type="AlphaFoldDB" id="A0A2X2BKW2"/>
<proteinExistence type="predicted"/>